<keyword evidence="4" id="KW-1003">Cell membrane</keyword>
<keyword evidence="8 13" id="KW-0418">Kinase</keyword>
<evidence type="ECO:0000256" key="5">
    <source>
        <dbReference type="ARBA" id="ARBA00022553"/>
    </source>
</evidence>
<dbReference type="Gene3D" id="1.10.287.130">
    <property type="match status" value="1"/>
</dbReference>
<dbReference type="SUPFAM" id="SSF55874">
    <property type="entry name" value="ATPase domain of HSP90 chaperone/DNA topoisomerase II/histidine kinase"/>
    <property type="match status" value="1"/>
</dbReference>
<protein>
    <recommendedName>
        <fullName evidence="3">histidine kinase</fullName>
        <ecNumber evidence="3">2.7.13.3</ecNumber>
    </recommendedName>
</protein>
<dbReference type="EMBL" id="JQGJ01000002">
    <property type="protein sequence ID" value="KHK66228.1"/>
    <property type="molecule type" value="Genomic_DNA"/>
</dbReference>
<keyword evidence="10" id="KW-0472">Membrane</keyword>
<name>A0A0B1ZA70_9PSED</name>
<dbReference type="Proteomes" id="UP000030949">
    <property type="component" value="Unassembled WGS sequence"/>
</dbReference>
<dbReference type="InterPro" id="IPR004358">
    <property type="entry name" value="Sig_transdc_His_kin-like_C"/>
</dbReference>
<reference evidence="14" key="1">
    <citation type="submission" date="2015-03" db="EMBL/GenBank/DDBJ databases">
        <title>Pseudomonas frederiksbergensis hydrocarbon degrader.</title>
        <authorList>
            <person name="Brown L.M."/>
            <person name="Ruiz O.N."/>
            <person name="Mueller S."/>
            <person name="Gunasekera T.S."/>
        </authorList>
    </citation>
    <scope>NUCLEOTIDE SEQUENCE [LARGE SCALE GENOMIC DNA]</scope>
    <source>
        <strain evidence="14">SI8</strain>
    </source>
</reference>
<dbReference type="InterPro" id="IPR050980">
    <property type="entry name" value="2C_sensor_his_kinase"/>
</dbReference>
<dbReference type="InterPro" id="IPR003661">
    <property type="entry name" value="HisK_dim/P_dom"/>
</dbReference>
<keyword evidence="7" id="KW-0547">Nucleotide-binding</keyword>
<dbReference type="GO" id="GO:0005886">
    <property type="term" value="C:plasma membrane"/>
    <property type="evidence" value="ECO:0007669"/>
    <property type="project" value="UniProtKB-SubCell"/>
</dbReference>
<evidence type="ECO:0000259" key="11">
    <source>
        <dbReference type="PROSITE" id="PS50109"/>
    </source>
</evidence>
<evidence type="ECO:0000256" key="3">
    <source>
        <dbReference type="ARBA" id="ARBA00012438"/>
    </source>
</evidence>
<dbReference type="RefSeq" id="WP_039589312.1">
    <property type="nucleotide sequence ID" value="NZ_CP142104.1"/>
</dbReference>
<dbReference type="InterPro" id="IPR005467">
    <property type="entry name" value="His_kinase_dom"/>
</dbReference>
<keyword evidence="9" id="KW-0067">ATP-binding</keyword>
<evidence type="ECO:0000256" key="6">
    <source>
        <dbReference type="ARBA" id="ARBA00022679"/>
    </source>
</evidence>
<dbReference type="GO" id="GO:0005524">
    <property type="term" value="F:ATP binding"/>
    <property type="evidence" value="ECO:0007669"/>
    <property type="project" value="UniProtKB-KW"/>
</dbReference>
<evidence type="ECO:0000256" key="2">
    <source>
        <dbReference type="ARBA" id="ARBA00004651"/>
    </source>
</evidence>
<evidence type="ECO:0000256" key="1">
    <source>
        <dbReference type="ARBA" id="ARBA00000085"/>
    </source>
</evidence>
<feature type="domain" description="Histidine kinase" evidence="11">
    <location>
        <begin position="219"/>
        <end position="433"/>
    </location>
</feature>
<comment type="subcellular location">
    <subcellularLocation>
        <location evidence="2">Cell membrane</location>
        <topology evidence="2">Multi-pass membrane protein</topology>
    </subcellularLocation>
</comment>
<dbReference type="Gene3D" id="3.30.565.10">
    <property type="entry name" value="Histidine kinase-like ATPase, C-terminal domain"/>
    <property type="match status" value="1"/>
</dbReference>
<dbReference type="PANTHER" id="PTHR44936">
    <property type="entry name" value="SENSOR PROTEIN CREC"/>
    <property type="match status" value="1"/>
</dbReference>
<comment type="caution">
    <text evidence="13">The sequence shown here is derived from an EMBL/GenBank/DDBJ whole genome shotgun (WGS) entry which is preliminary data.</text>
</comment>
<dbReference type="GO" id="GO:0000155">
    <property type="term" value="F:phosphorelay sensor kinase activity"/>
    <property type="evidence" value="ECO:0007669"/>
    <property type="project" value="InterPro"/>
</dbReference>
<dbReference type="PROSITE" id="PS50109">
    <property type="entry name" value="HIS_KIN"/>
    <property type="match status" value="1"/>
</dbReference>
<dbReference type="InterPro" id="IPR036890">
    <property type="entry name" value="HATPase_C_sf"/>
</dbReference>
<dbReference type="EC" id="2.7.13.3" evidence="3"/>
<gene>
    <name evidence="13" type="ORF">JZ00_05490</name>
</gene>
<evidence type="ECO:0000256" key="4">
    <source>
        <dbReference type="ARBA" id="ARBA00022475"/>
    </source>
</evidence>
<dbReference type="SUPFAM" id="SSF47384">
    <property type="entry name" value="Homodimeric domain of signal transducing histidine kinase"/>
    <property type="match status" value="1"/>
</dbReference>
<dbReference type="OrthoDB" id="9804645at2"/>
<evidence type="ECO:0000256" key="7">
    <source>
        <dbReference type="ARBA" id="ARBA00022741"/>
    </source>
</evidence>
<dbReference type="Gene3D" id="6.10.340.10">
    <property type="match status" value="1"/>
</dbReference>
<dbReference type="SMART" id="SM00387">
    <property type="entry name" value="HATPase_c"/>
    <property type="match status" value="1"/>
</dbReference>
<dbReference type="CDD" id="cd00082">
    <property type="entry name" value="HisKA"/>
    <property type="match status" value="1"/>
</dbReference>
<dbReference type="SMART" id="SM00388">
    <property type="entry name" value="HisKA"/>
    <property type="match status" value="1"/>
</dbReference>
<dbReference type="Pfam" id="PF00512">
    <property type="entry name" value="HisKA"/>
    <property type="match status" value="1"/>
</dbReference>
<dbReference type="CDD" id="cd06225">
    <property type="entry name" value="HAMP"/>
    <property type="match status" value="1"/>
</dbReference>
<dbReference type="AlphaFoldDB" id="A0A0B1ZA70"/>
<keyword evidence="5" id="KW-0597">Phosphoprotein</keyword>
<dbReference type="InterPro" id="IPR036097">
    <property type="entry name" value="HisK_dim/P_sf"/>
</dbReference>
<proteinExistence type="predicted"/>
<dbReference type="InterPro" id="IPR003594">
    <property type="entry name" value="HATPase_dom"/>
</dbReference>
<dbReference type="PROSITE" id="PS50885">
    <property type="entry name" value="HAMP"/>
    <property type="match status" value="1"/>
</dbReference>
<evidence type="ECO:0000256" key="10">
    <source>
        <dbReference type="SAM" id="Phobius"/>
    </source>
</evidence>
<evidence type="ECO:0000313" key="14">
    <source>
        <dbReference type="Proteomes" id="UP000030949"/>
    </source>
</evidence>
<sequence length="434" mass="49190">MWKLLIRLYLVTIVSYSAAIYLMPELVIRLFHERFQAYNLDYSRGLQTLIVKQFRAVPSEQWPALAAQMDKEFEPLRIELATTEDTGFTDTEQARLKRGENVVRIGDWGWRTLAAAPLDERTAVKMIVPPDPADVSWLYWSINVLIGATMLACLLLWLRPHWRDLERLKFTAERFGKGHLSERTKIAPSSNIGSLAHVFDTMAGDIENLLNQQRDLLNAVSHELRTPLTRLDFGLALALSEDMPAASRERLQGLVAHIRELDELVLELLSYSRLQNPECLPERVEVPLDEFIDSILGSLDEDLAAPEVVIDVLLHGALERFVLDPRLTARALQNLLRNAMRYCEKRIQVGVLVSEQGCEIWVDDDGIGIPDSERERVFEPFYRLDRSRDRATGGFGLGLAISRRALQAQGGTLTVENSPLGGARFRLWLPTPEA</sequence>
<evidence type="ECO:0000313" key="13">
    <source>
        <dbReference type="EMBL" id="KHK66228.1"/>
    </source>
</evidence>
<feature type="transmembrane region" description="Helical" evidence="10">
    <location>
        <begin position="137"/>
        <end position="158"/>
    </location>
</feature>
<dbReference type="PRINTS" id="PR00344">
    <property type="entry name" value="BCTRLSENSOR"/>
</dbReference>
<feature type="domain" description="HAMP" evidence="12">
    <location>
        <begin position="159"/>
        <end position="211"/>
    </location>
</feature>
<accession>A0A0B1ZA70</accession>
<dbReference type="Pfam" id="PF02518">
    <property type="entry name" value="HATPase_c"/>
    <property type="match status" value="1"/>
</dbReference>
<evidence type="ECO:0000259" key="12">
    <source>
        <dbReference type="PROSITE" id="PS50885"/>
    </source>
</evidence>
<evidence type="ECO:0000256" key="8">
    <source>
        <dbReference type="ARBA" id="ARBA00022777"/>
    </source>
</evidence>
<organism evidence="13 14">
    <name type="scientific">Pseudomonas frederiksbergensis</name>
    <dbReference type="NCBI Taxonomy" id="104087"/>
    <lineage>
        <taxon>Bacteria</taxon>
        <taxon>Pseudomonadati</taxon>
        <taxon>Pseudomonadota</taxon>
        <taxon>Gammaproteobacteria</taxon>
        <taxon>Pseudomonadales</taxon>
        <taxon>Pseudomonadaceae</taxon>
        <taxon>Pseudomonas</taxon>
    </lineage>
</organism>
<comment type="catalytic activity">
    <reaction evidence="1">
        <text>ATP + protein L-histidine = ADP + protein N-phospho-L-histidine.</text>
        <dbReference type="EC" id="2.7.13.3"/>
    </reaction>
</comment>
<dbReference type="PANTHER" id="PTHR44936:SF10">
    <property type="entry name" value="SENSOR PROTEIN RSTB"/>
    <property type="match status" value="1"/>
</dbReference>
<keyword evidence="10" id="KW-1133">Transmembrane helix</keyword>
<keyword evidence="10" id="KW-0812">Transmembrane</keyword>
<keyword evidence="6" id="KW-0808">Transferase</keyword>
<dbReference type="InterPro" id="IPR003660">
    <property type="entry name" value="HAMP_dom"/>
</dbReference>
<evidence type="ECO:0000256" key="9">
    <source>
        <dbReference type="ARBA" id="ARBA00022840"/>
    </source>
</evidence>